<comment type="caution">
    <text evidence="1">The sequence shown here is derived from an EMBL/GenBank/DDBJ whole genome shotgun (WGS) entry which is preliminary data.</text>
</comment>
<evidence type="ECO:0000313" key="2">
    <source>
        <dbReference type="Proteomes" id="UP000557204"/>
    </source>
</evidence>
<gene>
    <name evidence="1" type="ORF">HLI28_03590</name>
</gene>
<accession>A0A849JVK1</accession>
<dbReference type="Gene3D" id="3.50.50.60">
    <property type="entry name" value="FAD/NAD(P)-binding domain"/>
    <property type="match status" value="1"/>
</dbReference>
<protein>
    <submittedName>
        <fullName evidence="1">NAD(P)-binding protein</fullName>
    </submittedName>
</protein>
<name>A0A849JVK1_9MICO</name>
<proteinExistence type="predicted"/>
<dbReference type="Pfam" id="PF13450">
    <property type="entry name" value="NAD_binding_8"/>
    <property type="match status" value="1"/>
</dbReference>
<dbReference type="InterPro" id="IPR036188">
    <property type="entry name" value="FAD/NAD-bd_sf"/>
</dbReference>
<dbReference type="RefSeq" id="WP_171246141.1">
    <property type="nucleotide sequence ID" value="NZ_JABFAJ010000006.1"/>
</dbReference>
<dbReference type="AlphaFoldDB" id="A0A849JVK1"/>
<evidence type="ECO:0000313" key="1">
    <source>
        <dbReference type="EMBL" id="NNU26624.1"/>
    </source>
</evidence>
<organism evidence="1 2">
    <name type="scientific">Isoptericola sediminis</name>
    <dbReference type="NCBI Taxonomy" id="2733572"/>
    <lineage>
        <taxon>Bacteria</taxon>
        <taxon>Bacillati</taxon>
        <taxon>Actinomycetota</taxon>
        <taxon>Actinomycetes</taxon>
        <taxon>Micrococcales</taxon>
        <taxon>Promicromonosporaceae</taxon>
        <taxon>Isoptericola</taxon>
    </lineage>
</organism>
<dbReference type="SUPFAM" id="SSF51905">
    <property type="entry name" value="FAD/NAD(P)-binding domain"/>
    <property type="match status" value="1"/>
</dbReference>
<keyword evidence="2" id="KW-1185">Reference proteome</keyword>
<dbReference type="EMBL" id="JABFAJ010000006">
    <property type="protein sequence ID" value="NNU26624.1"/>
    <property type="molecule type" value="Genomic_DNA"/>
</dbReference>
<dbReference type="Proteomes" id="UP000557204">
    <property type="component" value="Unassembled WGS sequence"/>
</dbReference>
<sequence>MGQVLETDYLVVGAGATGMAFADTLLDHSDAHVTIVDRREAAGGHWRDAYPFVRLHQASSFYGVASTSLDGGIQTSGPEAGLHVRATGAEVCGYYDRVLADRFLASGRATFLGGHEMADDGSVVALDTGETREIRVRRRVVDAHYLAPSIPALTPPPFAVDEGARWVPVGELPTVADEAGSFVVVGSGKTATDAVVWLLGRGTSPDAITWVRPRDPWMLDRAAVQPDAAVIRTMVAELMEAAAAAPTVDDFFLRLEGAGVMLRLDPDVVPTMARVPTLARWELELLRSVERVVRRGHLRRVSPGTLRLDEGDVPVPRDAVVVHCAAEGLRLRPAVPIWSPGRIVVQPVRAGFPCFGAALIGYVEATQGERADDERNAVCPSTPYFSTPREWVAGQAAGALATAAFMADPDLARWSHGTTLNPSRVTPQDRDRPEVQAAQARLRASTEPGMRGLLRLAAA</sequence>
<reference evidence="1 2" key="1">
    <citation type="submission" date="2020-05" db="EMBL/GenBank/DDBJ databases">
        <title>Genome sequence of Isoptericola sp. JC619 isolated from Chilika lagoon, India.</title>
        <authorList>
            <person name="Kumar D."/>
            <person name="Appam K."/>
            <person name="Gandham S."/>
            <person name="Uppada J."/>
            <person name="Sasikala C."/>
            <person name="Venkata Ramana C."/>
        </authorList>
    </citation>
    <scope>NUCLEOTIDE SEQUENCE [LARGE SCALE GENOMIC DNA]</scope>
    <source>
        <strain evidence="1 2">JC619</strain>
    </source>
</reference>